<organism evidence="2 3">
    <name type="scientific">Gimesia fumaroli</name>
    <dbReference type="NCBI Taxonomy" id="2527976"/>
    <lineage>
        <taxon>Bacteria</taxon>
        <taxon>Pseudomonadati</taxon>
        <taxon>Planctomycetota</taxon>
        <taxon>Planctomycetia</taxon>
        <taxon>Planctomycetales</taxon>
        <taxon>Planctomycetaceae</taxon>
        <taxon>Gimesia</taxon>
    </lineage>
</organism>
<evidence type="ECO:0000256" key="1">
    <source>
        <dbReference type="SAM" id="Phobius"/>
    </source>
</evidence>
<gene>
    <name evidence="2" type="ORF">Enr17x_34770</name>
</gene>
<sequence>MNPTRSKSLFKNRLGIQSPVLPRMAHSTHSTHPSKWESSIVRDRFREFPVPELNISVLFSPFIESPAENFTNFHFQNRAQSCKSGITGKIESLPVKIFRLLTPKPTIKQFIVININSTVNIRFVALFCFIGYYFEYQQFQK</sequence>
<dbReference type="Proteomes" id="UP000318313">
    <property type="component" value="Chromosome"/>
</dbReference>
<keyword evidence="3" id="KW-1185">Reference proteome</keyword>
<keyword evidence="1" id="KW-0812">Transmembrane</keyword>
<feature type="transmembrane region" description="Helical" evidence="1">
    <location>
        <begin position="110"/>
        <end position="134"/>
    </location>
</feature>
<dbReference type="EMBL" id="CP037452">
    <property type="protein sequence ID" value="QDV51421.1"/>
    <property type="molecule type" value="Genomic_DNA"/>
</dbReference>
<keyword evidence="1" id="KW-1133">Transmembrane helix</keyword>
<name>A0A518IE92_9PLAN</name>
<evidence type="ECO:0000313" key="3">
    <source>
        <dbReference type="Proteomes" id="UP000318313"/>
    </source>
</evidence>
<dbReference type="KEGG" id="gfm:Enr17x_34770"/>
<reference evidence="2 3" key="1">
    <citation type="submission" date="2019-03" db="EMBL/GenBank/DDBJ databases">
        <title>Deep-cultivation of Planctomycetes and their phenomic and genomic characterization uncovers novel biology.</title>
        <authorList>
            <person name="Wiegand S."/>
            <person name="Jogler M."/>
            <person name="Boedeker C."/>
            <person name="Pinto D."/>
            <person name="Vollmers J."/>
            <person name="Rivas-Marin E."/>
            <person name="Kohn T."/>
            <person name="Peeters S.H."/>
            <person name="Heuer A."/>
            <person name="Rast P."/>
            <person name="Oberbeckmann S."/>
            <person name="Bunk B."/>
            <person name="Jeske O."/>
            <person name="Meyerdierks A."/>
            <person name="Storesund J.E."/>
            <person name="Kallscheuer N."/>
            <person name="Luecker S."/>
            <person name="Lage O.M."/>
            <person name="Pohl T."/>
            <person name="Merkel B.J."/>
            <person name="Hornburger P."/>
            <person name="Mueller R.-W."/>
            <person name="Bruemmer F."/>
            <person name="Labrenz M."/>
            <person name="Spormann A.M."/>
            <person name="Op den Camp H."/>
            <person name="Overmann J."/>
            <person name="Amann R."/>
            <person name="Jetten M.S.M."/>
            <person name="Mascher T."/>
            <person name="Medema M.H."/>
            <person name="Devos D.P."/>
            <person name="Kaster A.-K."/>
            <person name="Ovreas L."/>
            <person name="Rohde M."/>
            <person name="Galperin M.Y."/>
            <person name="Jogler C."/>
        </authorList>
    </citation>
    <scope>NUCLEOTIDE SEQUENCE [LARGE SCALE GENOMIC DNA]</scope>
    <source>
        <strain evidence="2 3">Enr17</strain>
    </source>
</reference>
<proteinExistence type="predicted"/>
<accession>A0A518IE92</accession>
<keyword evidence="1" id="KW-0472">Membrane</keyword>
<evidence type="ECO:0000313" key="2">
    <source>
        <dbReference type="EMBL" id="QDV51421.1"/>
    </source>
</evidence>
<protein>
    <submittedName>
        <fullName evidence="2">Uncharacterized protein</fullName>
    </submittedName>
</protein>
<dbReference type="AlphaFoldDB" id="A0A518IE92"/>